<keyword evidence="1" id="KW-0732">Signal</keyword>
<keyword evidence="3" id="KW-1185">Reference proteome</keyword>
<feature type="signal peptide" evidence="1">
    <location>
        <begin position="1"/>
        <end position="19"/>
    </location>
</feature>
<dbReference type="PROSITE" id="PS51257">
    <property type="entry name" value="PROKAR_LIPOPROTEIN"/>
    <property type="match status" value="1"/>
</dbReference>
<dbReference type="AlphaFoldDB" id="A0A448TW23"/>
<evidence type="ECO:0000313" key="2">
    <source>
        <dbReference type="EMBL" id="VEJ10113.1"/>
    </source>
</evidence>
<evidence type="ECO:0000313" key="3">
    <source>
        <dbReference type="Proteomes" id="UP000279799"/>
    </source>
</evidence>
<dbReference type="Proteomes" id="UP000279799">
    <property type="component" value="Chromosome"/>
</dbReference>
<proteinExistence type="predicted"/>
<accession>A0A448TW23</accession>
<gene>
    <name evidence="2" type="ORF">NCTC12871_01621</name>
</gene>
<organism evidence="2 3">
    <name type="scientific">Actinobacillus delphinicola</name>
    <dbReference type="NCBI Taxonomy" id="51161"/>
    <lineage>
        <taxon>Bacteria</taxon>
        <taxon>Pseudomonadati</taxon>
        <taxon>Pseudomonadota</taxon>
        <taxon>Gammaproteobacteria</taxon>
        <taxon>Pasteurellales</taxon>
        <taxon>Pasteurellaceae</taxon>
        <taxon>Actinobacillus</taxon>
    </lineage>
</organism>
<dbReference type="RefSeq" id="WP_126600570.1">
    <property type="nucleotide sequence ID" value="NZ_LR134510.1"/>
</dbReference>
<protein>
    <recommendedName>
        <fullName evidence="4">Lipoprotein</fullName>
    </recommendedName>
</protein>
<dbReference type="KEGG" id="adp:NCTC12871_01621"/>
<evidence type="ECO:0000256" key="1">
    <source>
        <dbReference type="SAM" id="SignalP"/>
    </source>
</evidence>
<name>A0A448TW23_9PAST</name>
<dbReference type="OrthoDB" id="5677702at2"/>
<feature type="chain" id="PRO_5019343249" description="Lipoprotein" evidence="1">
    <location>
        <begin position="20"/>
        <end position="150"/>
    </location>
</feature>
<evidence type="ECO:0008006" key="4">
    <source>
        <dbReference type="Google" id="ProtNLM"/>
    </source>
</evidence>
<sequence>MRYLILLCFTLVLSGCYLGNGPPDETELWIKNGKKIPINEQMACYKKVETLYLTKEERDSLDKLDDEFMKEPFKLMANKAKYDRYNSLVDKVSVLSSKCFYDLGYRFNAPFYWCLIGNMHICKENIKYSGYGLNYIFPSSPSPQENTDSQ</sequence>
<reference evidence="2 3" key="1">
    <citation type="submission" date="2018-12" db="EMBL/GenBank/DDBJ databases">
        <authorList>
            <consortium name="Pathogen Informatics"/>
        </authorList>
    </citation>
    <scope>NUCLEOTIDE SEQUENCE [LARGE SCALE GENOMIC DNA]</scope>
    <source>
        <strain evidence="2 3">NCTC12871</strain>
    </source>
</reference>
<dbReference type="EMBL" id="LR134510">
    <property type="protein sequence ID" value="VEJ10113.1"/>
    <property type="molecule type" value="Genomic_DNA"/>
</dbReference>